<keyword evidence="1" id="KW-0812">Transmembrane</keyword>
<dbReference type="PANTHER" id="PTHR36777">
    <property type="entry name" value="EXPRESSED PROTEIN"/>
    <property type="match status" value="1"/>
</dbReference>
<feature type="transmembrane region" description="Helical" evidence="1">
    <location>
        <begin position="120"/>
        <end position="138"/>
    </location>
</feature>
<dbReference type="AlphaFoldDB" id="A0AA35ZXL7"/>
<organism evidence="2 3">
    <name type="scientific">Lactuca saligna</name>
    <name type="common">Willowleaf lettuce</name>
    <dbReference type="NCBI Taxonomy" id="75948"/>
    <lineage>
        <taxon>Eukaryota</taxon>
        <taxon>Viridiplantae</taxon>
        <taxon>Streptophyta</taxon>
        <taxon>Embryophyta</taxon>
        <taxon>Tracheophyta</taxon>
        <taxon>Spermatophyta</taxon>
        <taxon>Magnoliopsida</taxon>
        <taxon>eudicotyledons</taxon>
        <taxon>Gunneridae</taxon>
        <taxon>Pentapetalae</taxon>
        <taxon>asterids</taxon>
        <taxon>campanulids</taxon>
        <taxon>Asterales</taxon>
        <taxon>Asteraceae</taxon>
        <taxon>Cichorioideae</taxon>
        <taxon>Cichorieae</taxon>
        <taxon>Lactucinae</taxon>
        <taxon>Lactuca</taxon>
    </lineage>
</organism>
<protein>
    <submittedName>
        <fullName evidence="2">Uncharacterized protein</fullName>
    </submittedName>
</protein>
<evidence type="ECO:0000256" key="1">
    <source>
        <dbReference type="SAM" id="Phobius"/>
    </source>
</evidence>
<proteinExistence type="predicted"/>
<accession>A0AA35ZXL7</accession>
<sequence length="273" mass="31182">MASTFNFHTLCTPVYYSSRSYSYKSKTLAFSSRLPCQSLLKSKKRSVIPVVQNRKLRSRIYAAQSNFFRVLQKAYKVGKDGIEAGTNLVPDSIPRPIARISVGVIGAAVVLFLLKSFLSTAFFFLTTMGLIYFVFIALNKDEGPTGGGSTTTTSTEESLEEARRIMENCHKNNRFYFLWSRWQNNREMCFSECISHKGTHLDFGETEYILICGLKVGPYVDLLHDEKGRSYSNLRARLFPDIFYARLRLKDLEDFIMSPNYLAVQDEDVVMLI</sequence>
<dbReference type="PANTHER" id="PTHR36777:SF2">
    <property type="entry name" value="EXPRESSED PROTEIN"/>
    <property type="match status" value="1"/>
</dbReference>
<keyword evidence="3" id="KW-1185">Reference proteome</keyword>
<evidence type="ECO:0000313" key="3">
    <source>
        <dbReference type="Proteomes" id="UP001177003"/>
    </source>
</evidence>
<keyword evidence="1" id="KW-1133">Transmembrane helix</keyword>
<feature type="transmembrane region" description="Helical" evidence="1">
    <location>
        <begin position="97"/>
        <end position="114"/>
    </location>
</feature>
<keyword evidence="1" id="KW-0472">Membrane</keyword>
<dbReference type="Proteomes" id="UP001177003">
    <property type="component" value="Chromosome 9"/>
</dbReference>
<evidence type="ECO:0000313" key="2">
    <source>
        <dbReference type="EMBL" id="CAI9300785.1"/>
    </source>
</evidence>
<gene>
    <name evidence="2" type="ORF">LSALG_LOCUS39394</name>
</gene>
<reference evidence="2" key="1">
    <citation type="submission" date="2023-04" db="EMBL/GenBank/DDBJ databases">
        <authorList>
            <person name="Vijverberg K."/>
            <person name="Xiong W."/>
            <person name="Schranz E."/>
        </authorList>
    </citation>
    <scope>NUCLEOTIDE SEQUENCE</scope>
</reference>
<dbReference type="EMBL" id="OX465085">
    <property type="protein sequence ID" value="CAI9300785.1"/>
    <property type="molecule type" value="Genomic_DNA"/>
</dbReference>
<name>A0AA35ZXL7_LACSI</name>